<dbReference type="PANTHER" id="PTHR46404:SF1">
    <property type="entry name" value="DNA POLYMERASE IOTA"/>
    <property type="match status" value="1"/>
</dbReference>
<keyword evidence="2" id="KW-0496">Mitochondrion</keyword>
<dbReference type="GO" id="GO:0006281">
    <property type="term" value="P:DNA repair"/>
    <property type="evidence" value="ECO:0007669"/>
    <property type="project" value="InterPro"/>
</dbReference>
<dbReference type="Proteomes" id="UP001392437">
    <property type="component" value="Unassembled WGS sequence"/>
</dbReference>
<dbReference type="InterPro" id="IPR036775">
    <property type="entry name" value="DNA_pol_Y-fam_lit_finger_sf"/>
</dbReference>
<dbReference type="InterPro" id="IPR017961">
    <property type="entry name" value="DNA_pol_Y-fam_little_finger"/>
</dbReference>
<evidence type="ECO:0000313" key="5">
    <source>
        <dbReference type="EMBL" id="KAK8130111.1"/>
    </source>
</evidence>
<dbReference type="GO" id="GO:0003887">
    <property type="term" value="F:DNA-directed DNA polymerase activity"/>
    <property type="evidence" value="ECO:0007669"/>
    <property type="project" value="TreeGrafter"/>
</dbReference>
<dbReference type="AlphaFoldDB" id="A0AAW0R8K7"/>
<dbReference type="GO" id="GO:0003684">
    <property type="term" value="F:damaged DNA binding"/>
    <property type="evidence" value="ECO:0007669"/>
    <property type="project" value="InterPro"/>
</dbReference>
<name>A0AAW0R8K7_9PEZI</name>
<dbReference type="SUPFAM" id="SSF56672">
    <property type="entry name" value="DNA/RNA polymerases"/>
    <property type="match status" value="1"/>
</dbReference>
<dbReference type="GO" id="GO:0070987">
    <property type="term" value="P:error-free translesion synthesis"/>
    <property type="evidence" value="ECO:0007669"/>
    <property type="project" value="UniProtKB-ARBA"/>
</dbReference>
<dbReference type="Gene3D" id="3.30.1490.100">
    <property type="entry name" value="DNA polymerase, Y-family, little finger domain"/>
    <property type="match status" value="1"/>
</dbReference>
<dbReference type="InterPro" id="IPR043128">
    <property type="entry name" value="Rev_trsase/Diguanyl_cyclase"/>
</dbReference>
<proteinExistence type="predicted"/>
<dbReference type="Gene3D" id="3.40.1170.60">
    <property type="match status" value="1"/>
</dbReference>
<dbReference type="PANTHER" id="PTHR46404">
    <property type="entry name" value="DNA POLYMERASE IOTA"/>
    <property type="match status" value="1"/>
</dbReference>
<gene>
    <name evidence="5" type="ORF">PG999_002491</name>
</gene>
<protein>
    <recommendedName>
        <fullName evidence="4">UmuC domain-containing protein</fullName>
    </recommendedName>
</protein>
<dbReference type="FunFam" id="3.40.1170.60:FF:000006">
    <property type="entry name" value="DNA polymerase iota"/>
    <property type="match status" value="1"/>
</dbReference>
<keyword evidence="6" id="KW-1185">Reference proteome</keyword>
<evidence type="ECO:0000313" key="6">
    <source>
        <dbReference type="Proteomes" id="UP001392437"/>
    </source>
</evidence>
<evidence type="ECO:0000256" key="2">
    <source>
        <dbReference type="ARBA" id="ARBA00023128"/>
    </source>
</evidence>
<dbReference type="InterPro" id="IPR043502">
    <property type="entry name" value="DNA/RNA_pol_sf"/>
</dbReference>
<comment type="subcellular location">
    <subcellularLocation>
        <location evidence="1">Mitochondrion</location>
    </subcellularLocation>
</comment>
<dbReference type="PROSITE" id="PS50173">
    <property type="entry name" value="UMUC"/>
    <property type="match status" value="1"/>
</dbReference>
<feature type="domain" description="UmuC" evidence="4">
    <location>
        <begin position="26"/>
        <end position="272"/>
    </location>
</feature>
<dbReference type="Pfam" id="PF11799">
    <property type="entry name" value="IMS_C"/>
    <property type="match status" value="1"/>
</dbReference>
<dbReference type="Pfam" id="PF00817">
    <property type="entry name" value="IMS"/>
    <property type="match status" value="1"/>
</dbReference>
<dbReference type="Gene3D" id="3.30.70.270">
    <property type="match status" value="1"/>
</dbReference>
<evidence type="ECO:0000256" key="1">
    <source>
        <dbReference type="ARBA" id="ARBA00004173"/>
    </source>
</evidence>
<evidence type="ECO:0000259" key="4">
    <source>
        <dbReference type="PROSITE" id="PS50173"/>
    </source>
</evidence>
<evidence type="ECO:0000256" key="3">
    <source>
        <dbReference type="SAM" id="MobiDB-lite"/>
    </source>
</evidence>
<dbReference type="EMBL" id="JAQQWP010000002">
    <property type="protein sequence ID" value="KAK8130111.1"/>
    <property type="molecule type" value="Genomic_DNA"/>
</dbReference>
<accession>A0AAW0R8K7</accession>
<sequence>MTTPLLMRQSSRTFTRIPAPQDDRIILHFDYDCFYASVFENEEPALRARPLGVKQKSILATCNYVARAKGVKKLMLISEAEKICPELVLRNGENLTRFRDVSKRLWSFLRSHSWNRKVERLGLDEVFLDVTDIIEYNVQLLNPHALARSFFQLSEQDPEKGFAFDASAFFGCTIPAAAKCPDDGQNYDGPTLANPSYTRLLVASHLAAYLRHKLEEDFGYTSTCGVSTNKVLAKLAGTKNKPKNQTTLLNLHDGDAQSFMDEWPIRKIPGMGFKASQLVESHILQRPSEALPHDHDQSVKITARKVLSHPDISPGLLERILGGAGTERGIGEKVWNMLHGVDLTDVKETSDIPTQIGIEDTYVTKTLNTQTELMRELRLLSRSLIQRMRVDLVVADGDGNNQPLIGETTSRTTEMAQKWLAYPKTLRLSTRVKSKPSVVVGSKNQQAPPPRDTYYNRSSRSSPLPTFVFGLKDGIDYIAERLVNEAVLPLFRRLHNERQNWNLTLVNICVTNMVPTGNEDGSIGGGRDISKMFRTQDAKLKEFTAYNNDDLPDPPVLPAKPRPSSDNITTAAAEVTQVPTESTQSVLVTDDADHDHPAEGDTGGMAMVWDEDSDDGGESRRCPECGQRIPEFAMSAHIRFHTLGSD</sequence>
<feature type="region of interest" description="Disordered" evidence="3">
    <location>
        <begin position="545"/>
        <end position="624"/>
    </location>
</feature>
<organism evidence="5 6">
    <name type="scientific">Apiospora kogelbergensis</name>
    <dbReference type="NCBI Taxonomy" id="1337665"/>
    <lineage>
        <taxon>Eukaryota</taxon>
        <taxon>Fungi</taxon>
        <taxon>Dikarya</taxon>
        <taxon>Ascomycota</taxon>
        <taxon>Pezizomycotina</taxon>
        <taxon>Sordariomycetes</taxon>
        <taxon>Xylariomycetidae</taxon>
        <taxon>Amphisphaeriales</taxon>
        <taxon>Apiosporaceae</taxon>
        <taxon>Apiospora</taxon>
    </lineage>
</organism>
<comment type="caution">
    <text evidence="5">The sequence shown here is derived from an EMBL/GenBank/DDBJ whole genome shotgun (WGS) entry which is preliminary data.</text>
</comment>
<feature type="compositionally biased region" description="Polar residues" evidence="3">
    <location>
        <begin position="577"/>
        <end position="587"/>
    </location>
</feature>
<feature type="region of interest" description="Disordered" evidence="3">
    <location>
        <begin position="436"/>
        <end position="460"/>
    </location>
</feature>
<dbReference type="GO" id="GO:0005739">
    <property type="term" value="C:mitochondrion"/>
    <property type="evidence" value="ECO:0007669"/>
    <property type="project" value="UniProtKB-SubCell"/>
</dbReference>
<dbReference type="InterPro" id="IPR001126">
    <property type="entry name" value="UmuC"/>
</dbReference>
<reference evidence="5 6" key="1">
    <citation type="submission" date="2023-01" db="EMBL/GenBank/DDBJ databases">
        <title>Analysis of 21 Apiospora genomes using comparative genomics revels a genus with tremendous synthesis potential of carbohydrate active enzymes and secondary metabolites.</title>
        <authorList>
            <person name="Sorensen T."/>
        </authorList>
    </citation>
    <scope>NUCLEOTIDE SEQUENCE [LARGE SCALE GENOMIC DNA]</scope>
    <source>
        <strain evidence="5 6">CBS 117206</strain>
    </source>
</reference>